<proteinExistence type="predicted"/>
<dbReference type="Pfam" id="PF22124">
    <property type="entry name" value="Glyco_hydro_95_cat"/>
    <property type="match status" value="1"/>
</dbReference>
<dbReference type="PANTHER" id="PTHR31084">
    <property type="entry name" value="ALPHA-L-FUCOSIDASE 2"/>
    <property type="match status" value="1"/>
</dbReference>
<feature type="domain" description="Glycosyl hydrolase family 95 N-terminal" evidence="2">
    <location>
        <begin position="25"/>
        <end position="271"/>
    </location>
</feature>
<evidence type="ECO:0000259" key="3">
    <source>
        <dbReference type="Pfam" id="PF22124"/>
    </source>
</evidence>
<evidence type="ECO:0000313" key="5">
    <source>
        <dbReference type="Proteomes" id="UP001447188"/>
    </source>
</evidence>
<dbReference type="Proteomes" id="UP001447188">
    <property type="component" value="Unassembled WGS sequence"/>
</dbReference>
<protein>
    <recommendedName>
        <fullName evidence="6">Glycosyl hydrolase family 95 N-terminal domain-containing protein</fullName>
    </recommendedName>
</protein>
<sequence length="804" mass="88370">MLSRQPIALVLVSWFVAGAASARELWFNNPAWDWASQSLPIGNGKHAASFFGGIENDTWTLNVDSLWTGGPFQLDGYRGGNPTESRVPALREIQDFIFKNGTGNISGILGSDASYGSYSVLGNLTVDLGLEASSAKNYKLSLDIDRGVGGSEFTTEKYGKITREYFCSFPAQACIYHLTASKSLPSVDIAISVMGRKPAPDVTAKSNTITFRGLAEAPNGMLYDARVALVFPGTSQKNKDYITKAGGLSVPESAGVKELWLVLSSDTNYDEKNGNSKAGFTFKGPDPGPKVASTVAAAAKKSYNALLEEHIKDHQALYRAFSLNLPDPLMSSSKPTDEIMSSYDISKGDPYLESLLFDFGRYLLIGSSRPNSLPPNLQGKWAKDFGNPWSGDYHTNINLQMNVWGSEATGLGSTLDGLWRYMTETWVPRGSETAKLLYGADAGWVLHNEINTFGHTGLKGNGDQNTALWFAYSASNAWMMQHVWDHYDFTNDKNWYKDVGYPLIKGVAQFHLSTLLEDKYFKDGTLVVNPCNSPEQPPSTFGCAINQQQISEVFMNVLKGWDASGDQDLVFKKKIQNALDRIYSGIRVGRYGQIQEWKLDIDNPDDEHRHLSHLYGWYPGYSISSVHSGNATIRSAVETTLIHRGPGRSTDANAGWEKVWRGACWAGLNNSTMAHYELRFAIEQNFANNLYSVYSKDPSTVGTWVFQIDANFGIVGQVLHMFVHDLDVGYQNQGKIKTITLAPAVPGAWWGSKVAGYKLRGGGEVSFSVSKQGKVEDVVLKGRNSGSPKLKFVDINGKELSVKS</sequence>
<dbReference type="InterPro" id="IPR027414">
    <property type="entry name" value="GH95_N_dom"/>
</dbReference>
<dbReference type="Gene3D" id="1.50.10.10">
    <property type="match status" value="1"/>
</dbReference>
<keyword evidence="5" id="KW-1185">Reference proteome</keyword>
<gene>
    <name evidence="4" type="ORF">Q9L58_008645</name>
</gene>
<feature type="signal peptide" evidence="1">
    <location>
        <begin position="1"/>
        <end position="22"/>
    </location>
</feature>
<dbReference type="PIRSF" id="PIRSF007663">
    <property type="entry name" value="UCP007663"/>
    <property type="match status" value="1"/>
</dbReference>
<evidence type="ECO:0000256" key="1">
    <source>
        <dbReference type="SAM" id="SignalP"/>
    </source>
</evidence>
<organism evidence="4 5">
    <name type="scientific">Discina gigas</name>
    <dbReference type="NCBI Taxonomy" id="1032678"/>
    <lineage>
        <taxon>Eukaryota</taxon>
        <taxon>Fungi</taxon>
        <taxon>Dikarya</taxon>
        <taxon>Ascomycota</taxon>
        <taxon>Pezizomycotina</taxon>
        <taxon>Pezizomycetes</taxon>
        <taxon>Pezizales</taxon>
        <taxon>Discinaceae</taxon>
        <taxon>Discina</taxon>
    </lineage>
</organism>
<evidence type="ECO:0000259" key="2">
    <source>
        <dbReference type="Pfam" id="PF14498"/>
    </source>
</evidence>
<dbReference type="SUPFAM" id="SSF48208">
    <property type="entry name" value="Six-hairpin glycosidases"/>
    <property type="match status" value="1"/>
</dbReference>
<evidence type="ECO:0008006" key="6">
    <source>
        <dbReference type="Google" id="ProtNLM"/>
    </source>
</evidence>
<name>A0ABR3G9D4_9PEZI</name>
<dbReference type="InterPro" id="IPR054363">
    <property type="entry name" value="GH95_cat"/>
</dbReference>
<dbReference type="InterPro" id="IPR016518">
    <property type="entry name" value="Alpha-L-fucosidase"/>
</dbReference>
<dbReference type="PANTHER" id="PTHR31084:SF3">
    <property type="entry name" value="ALPHA-FUCOSIDASE A"/>
    <property type="match status" value="1"/>
</dbReference>
<dbReference type="Pfam" id="PF14498">
    <property type="entry name" value="Glyco_hyd_65N_2"/>
    <property type="match status" value="1"/>
</dbReference>
<feature type="domain" description="Glycosyl hydrolase family 95 catalytic" evidence="3">
    <location>
        <begin position="302"/>
        <end position="721"/>
    </location>
</feature>
<comment type="caution">
    <text evidence="4">The sequence shown here is derived from an EMBL/GenBank/DDBJ whole genome shotgun (WGS) entry which is preliminary data.</text>
</comment>
<dbReference type="InterPro" id="IPR008928">
    <property type="entry name" value="6-hairpin_glycosidase_sf"/>
</dbReference>
<dbReference type="EMBL" id="JBBBZM010000167">
    <property type="protein sequence ID" value="KAL0632461.1"/>
    <property type="molecule type" value="Genomic_DNA"/>
</dbReference>
<feature type="chain" id="PRO_5045241317" description="Glycosyl hydrolase family 95 N-terminal domain-containing protein" evidence="1">
    <location>
        <begin position="23"/>
        <end position="804"/>
    </location>
</feature>
<evidence type="ECO:0000313" key="4">
    <source>
        <dbReference type="EMBL" id="KAL0632461.1"/>
    </source>
</evidence>
<accession>A0ABR3G9D4</accession>
<reference evidence="4 5" key="1">
    <citation type="submission" date="2024-02" db="EMBL/GenBank/DDBJ databases">
        <title>Discinaceae phylogenomics.</title>
        <authorList>
            <person name="Dirks A.C."/>
            <person name="James T.Y."/>
        </authorList>
    </citation>
    <scope>NUCLEOTIDE SEQUENCE [LARGE SCALE GENOMIC DNA]</scope>
    <source>
        <strain evidence="4 5">ACD0624</strain>
    </source>
</reference>
<keyword evidence="1" id="KW-0732">Signal</keyword>
<dbReference type="InterPro" id="IPR012341">
    <property type="entry name" value="6hp_glycosidase-like_sf"/>
</dbReference>